<evidence type="ECO:0000256" key="2">
    <source>
        <dbReference type="ARBA" id="ARBA00023015"/>
    </source>
</evidence>
<evidence type="ECO:0000313" key="7">
    <source>
        <dbReference type="EMBL" id="MDP9903000.1"/>
    </source>
</evidence>
<comment type="caution">
    <text evidence="7">The sequence shown here is derived from an EMBL/GenBank/DDBJ whole genome shotgun (WGS) entry which is preliminary data.</text>
</comment>
<protein>
    <submittedName>
        <fullName evidence="7">DNA-binding transcriptional LysR family regulator</fullName>
    </submittedName>
</protein>
<evidence type="ECO:0000259" key="6">
    <source>
        <dbReference type="PROSITE" id="PS50931"/>
    </source>
</evidence>
<dbReference type="PANTHER" id="PTHR30346">
    <property type="entry name" value="TRANSCRIPTIONAL DUAL REGULATOR HCAR-RELATED"/>
    <property type="match status" value="1"/>
</dbReference>
<keyword evidence="8" id="KW-1185">Reference proteome</keyword>
<dbReference type="Proteomes" id="UP001226867">
    <property type="component" value="Unassembled WGS sequence"/>
</dbReference>
<reference evidence="7 8" key="1">
    <citation type="submission" date="2023-07" db="EMBL/GenBank/DDBJ databases">
        <title>Sorghum-associated microbial communities from plants grown in Nebraska, USA.</title>
        <authorList>
            <person name="Schachtman D."/>
        </authorList>
    </citation>
    <scope>NUCLEOTIDE SEQUENCE [LARGE SCALE GENOMIC DNA]</scope>
    <source>
        <strain evidence="7 8">DS1607</strain>
    </source>
</reference>
<feature type="coiled-coil region" evidence="5">
    <location>
        <begin position="51"/>
        <end position="78"/>
    </location>
</feature>
<dbReference type="Pfam" id="PF03466">
    <property type="entry name" value="LysR_substrate"/>
    <property type="match status" value="1"/>
</dbReference>
<dbReference type="InterPro" id="IPR005119">
    <property type="entry name" value="LysR_subst-bd"/>
</dbReference>
<dbReference type="Gene3D" id="1.10.10.10">
    <property type="entry name" value="Winged helix-like DNA-binding domain superfamily/Winged helix DNA-binding domain"/>
    <property type="match status" value="1"/>
</dbReference>
<gene>
    <name evidence="7" type="ORF">J2W36_005281</name>
</gene>
<dbReference type="InterPro" id="IPR000847">
    <property type="entry name" value="LysR_HTH_N"/>
</dbReference>
<dbReference type="PANTHER" id="PTHR30346:SF29">
    <property type="entry name" value="LYSR SUBSTRATE-BINDING"/>
    <property type="match status" value="1"/>
</dbReference>
<keyword evidence="4" id="KW-0804">Transcription</keyword>
<comment type="similarity">
    <text evidence="1">Belongs to the LysR transcriptional regulatory family.</text>
</comment>
<proteinExistence type="inferred from homology"/>
<dbReference type="PROSITE" id="PS50931">
    <property type="entry name" value="HTH_LYSR"/>
    <property type="match status" value="1"/>
</dbReference>
<evidence type="ECO:0000256" key="5">
    <source>
        <dbReference type="SAM" id="Coils"/>
    </source>
</evidence>
<keyword evidence="2" id="KW-0805">Transcription regulation</keyword>
<evidence type="ECO:0000256" key="3">
    <source>
        <dbReference type="ARBA" id="ARBA00023125"/>
    </source>
</evidence>
<dbReference type="SUPFAM" id="SSF46785">
    <property type="entry name" value="Winged helix' DNA-binding domain"/>
    <property type="match status" value="1"/>
</dbReference>
<name>A0ABT9SF59_9BURK</name>
<dbReference type="GO" id="GO:0003677">
    <property type="term" value="F:DNA binding"/>
    <property type="evidence" value="ECO:0007669"/>
    <property type="project" value="UniProtKB-KW"/>
</dbReference>
<dbReference type="InterPro" id="IPR036388">
    <property type="entry name" value="WH-like_DNA-bd_sf"/>
</dbReference>
<evidence type="ECO:0000313" key="8">
    <source>
        <dbReference type="Proteomes" id="UP001226867"/>
    </source>
</evidence>
<dbReference type="CDD" id="cd08423">
    <property type="entry name" value="PBP2_LTTR_like_6"/>
    <property type="match status" value="1"/>
</dbReference>
<sequence>MAAVAEALFLTPSAVSQQIAQLEEEVGMPLTERQGRGVRLTPAGERLVAHAERILIMLDEAKSDLAEIKREIAGVLRVAAFPTVAAALLPQAIQALQASYPHLDIVFKELEPADGLAALGSWNVDVAFVDNLTNLLVQKYKNIDQVPLIEDVLYVLLPQGHRLAQRQSLAVSDLRGERWALDSAVSFYGEFILNLCRRAGYEPRVNAECRGFEVVREMVASGCSISIIPGLRRVNDLAGVSAVKLRPEARRRISVAFRHGERNHPAVKVFLDQMVLTAKAVSEATN</sequence>
<feature type="domain" description="HTH lysR-type" evidence="6">
    <location>
        <begin position="1"/>
        <end position="41"/>
    </location>
</feature>
<accession>A0ABT9SF59</accession>
<dbReference type="Gene3D" id="3.40.190.10">
    <property type="entry name" value="Periplasmic binding protein-like II"/>
    <property type="match status" value="2"/>
</dbReference>
<organism evidence="7 8">
    <name type="scientific">Variovorax ginsengisoli</name>
    <dbReference type="NCBI Taxonomy" id="363844"/>
    <lineage>
        <taxon>Bacteria</taxon>
        <taxon>Pseudomonadati</taxon>
        <taxon>Pseudomonadota</taxon>
        <taxon>Betaproteobacteria</taxon>
        <taxon>Burkholderiales</taxon>
        <taxon>Comamonadaceae</taxon>
        <taxon>Variovorax</taxon>
    </lineage>
</organism>
<dbReference type="InterPro" id="IPR036390">
    <property type="entry name" value="WH_DNA-bd_sf"/>
</dbReference>
<dbReference type="Pfam" id="PF00126">
    <property type="entry name" value="HTH_1"/>
    <property type="match status" value="1"/>
</dbReference>
<dbReference type="SUPFAM" id="SSF53850">
    <property type="entry name" value="Periplasmic binding protein-like II"/>
    <property type="match status" value="1"/>
</dbReference>
<keyword evidence="5" id="KW-0175">Coiled coil</keyword>
<evidence type="ECO:0000256" key="1">
    <source>
        <dbReference type="ARBA" id="ARBA00009437"/>
    </source>
</evidence>
<dbReference type="EMBL" id="JAUSRO010000027">
    <property type="protein sequence ID" value="MDP9903000.1"/>
    <property type="molecule type" value="Genomic_DNA"/>
</dbReference>
<evidence type="ECO:0000256" key="4">
    <source>
        <dbReference type="ARBA" id="ARBA00023163"/>
    </source>
</evidence>
<keyword evidence="3 7" id="KW-0238">DNA-binding</keyword>